<dbReference type="PROSITE" id="PS50090">
    <property type="entry name" value="MYB_LIKE"/>
    <property type="match status" value="1"/>
</dbReference>
<proteinExistence type="predicted"/>
<dbReference type="AlphaFoldDB" id="C5KLR9"/>
<protein>
    <recommendedName>
        <fullName evidence="1">Myb-like domain-containing protein</fullName>
    </recommendedName>
</protein>
<dbReference type="InterPro" id="IPR009057">
    <property type="entry name" value="Homeodomain-like_sf"/>
</dbReference>
<dbReference type="SMART" id="SM00717">
    <property type="entry name" value="SANT"/>
    <property type="match status" value="1"/>
</dbReference>
<dbReference type="RefSeq" id="XP_002782768.1">
    <property type="nucleotide sequence ID" value="XM_002782722.1"/>
</dbReference>
<evidence type="ECO:0000259" key="1">
    <source>
        <dbReference type="PROSITE" id="PS50090"/>
    </source>
</evidence>
<reference evidence="2 3" key="1">
    <citation type="submission" date="2008-07" db="EMBL/GenBank/DDBJ databases">
        <authorList>
            <person name="El-Sayed N."/>
            <person name="Caler E."/>
            <person name="Inman J."/>
            <person name="Amedeo P."/>
            <person name="Hass B."/>
            <person name="Wortman J."/>
        </authorList>
    </citation>
    <scope>NUCLEOTIDE SEQUENCE [LARGE SCALE GENOMIC DNA]</scope>
    <source>
        <strain evidence="3">ATCC 50983 / TXsc</strain>
    </source>
</reference>
<feature type="non-terminal residue" evidence="2">
    <location>
        <position position="1"/>
    </location>
</feature>
<dbReference type="Pfam" id="PF00249">
    <property type="entry name" value="Myb_DNA-binding"/>
    <property type="match status" value="1"/>
</dbReference>
<feature type="domain" description="Myb-like" evidence="1">
    <location>
        <begin position="43"/>
        <end position="93"/>
    </location>
</feature>
<dbReference type="Proteomes" id="UP000007800">
    <property type="component" value="Unassembled WGS sequence"/>
</dbReference>
<evidence type="ECO:0000313" key="2">
    <source>
        <dbReference type="EMBL" id="EER14563.1"/>
    </source>
</evidence>
<dbReference type="InParanoid" id="C5KLR9"/>
<dbReference type="GeneID" id="9045251"/>
<organism evidence="3">
    <name type="scientific">Perkinsus marinus (strain ATCC 50983 / TXsc)</name>
    <dbReference type="NCBI Taxonomy" id="423536"/>
    <lineage>
        <taxon>Eukaryota</taxon>
        <taxon>Sar</taxon>
        <taxon>Alveolata</taxon>
        <taxon>Perkinsozoa</taxon>
        <taxon>Perkinsea</taxon>
        <taxon>Perkinsida</taxon>
        <taxon>Perkinsidae</taxon>
        <taxon>Perkinsus</taxon>
    </lineage>
</organism>
<name>C5KLR9_PERM5</name>
<dbReference type="Gene3D" id="1.10.10.60">
    <property type="entry name" value="Homeodomain-like"/>
    <property type="match status" value="1"/>
</dbReference>
<gene>
    <name evidence="2" type="ORF">Pmar_PMAR027425</name>
</gene>
<dbReference type="SUPFAM" id="SSF46689">
    <property type="entry name" value="Homeodomain-like"/>
    <property type="match status" value="1"/>
</dbReference>
<keyword evidence="3" id="KW-1185">Reference proteome</keyword>
<dbReference type="CDD" id="cd11660">
    <property type="entry name" value="SANT_TRF"/>
    <property type="match status" value="1"/>
</dbReference>
<dbReference type="EMBL" id="GG674152">
    <property type="protein sequence ID" value="EER14563.1"/>
    <property type="molecule type" value="Genomic_DNA"/>
</dbReference>
<evidence type="ECO:0000313" key="3">
    <source>
        <dbReference type="Proteomes" id="UP000007800"/>
    </source>
</evidence>
<dbReference type="InterPro" id="IPR001005">
    <property type="entry name" value="SANT/Myb"/>
</dbReference>
<accession>C5KLR9</accession>
<feature type="non-terminal residue" evidence="2">
    <location>
        <position position="95"/>
    </location>
</feature>
<sequence>RGATSAFVSFTSLTGSSKLRTSDLPTFSIPGPSTLFNRKYTYWTTSEIDHLEAGVRKYGLNWTHVSRKCFSNSIYQRPSRSGQQCRDKFRALYAS</sequence>